<protein>
    <recommendedName>
        <fullName evidence="4">Chromophore lyase CpcT/CpeT</fullName>
    </recommendedName>
</protein>
<reference evidence="3" key="1">
    <citation type="submission" date="2017-10" db="EMBL/GenBank/DDBJ databases">
        <title>Paulinella longichromatophora chromatophore genome.</title>
        <authorList>
            <person name="Lhee D."/>
            <person name="Yoon H.S."/>
        </authorList>
    </citation>
    <scope>NUCLEOTIDE SEQUENCE</scope>
</reference>
<comment type="similarity">
    <text evidence="1">Belongs to the CpcT/CpeT biliprotein lyase family.</text>
</comment>
<dbReference type="Pfam" id="PF06206">
    <property type="entry name" value="CpeT"/>
    <property type="match status" value="1"/>
</dbReference>
<dbReference type="PANTHER" id="PTHR35137">
    <property type="entry name" value="CHROMOPHORE LYASE CRL, CHLOROPLASTIC"/>
    <property type="match status" value="1"/>
</dbReference>
<dbReference type="InterPro" id="IPR038672">
    <property type="entry name" value="CpcT/CpeT_sf"/>
</dbReference>
<keyword evidence="2" id="KW-0456">Lyase</keyword>
<dbReference type="GO" id="GO:0016829">
    <property type="term" value="F:lyase activity"/>
    <property type="evidence" value="ECO:0007669"/>
    <property type="project" value="UniProtKB-KW"/>
</dbReference>
<dbReference type="AlphaFoldDB" id="A0A2H4ZPZ0"/>
<dbReference type="InterPro" id="IPR010404">
    <property type="entry name" value="CpcT/CpeT"/>
</dbReference>
<dbReference type="Gene3D" id="2.40.128.590">
    <property type="entry name" value="CpcT/CpeT domain"/>
    <property type="match status" value="1"/>
</dbReference>
<sequence>MTVPINHLISQLSASFSNEKQAFNNPPLYAHIIATFRPLVHLAPGSLLLEQSYAIAPDRPYRIRVLKAEVKDNKLIIFSHSIINEEHYWGSANDPARMLTLQEEDLQPIEGCSYIVHQEKGIFIGEVEPGCRCLVERKGITTYLVSKFELRNTGQMRTIDRGHDPITHEQIWGSLGGVFEFERTIDFSKEIPEGWVHIWESQNQ</sequence>
<evidence type="ECO:0008006" key="4">
    <source>
        <dbReference type="Google" id="ProtNLM"/>
    </source>
</evidence>
<name>A0A2H4ZPZ0_9EUKA</name>
<dbReference type="PANTHER" id="PTHR35137:SF1">
    <property type="entry name" value="CHROMOPHORE LYASE CRL, CHLOROPLASTIC"/>
    <property type="match status" value="1"/>
</dbReference>
<dbReference type="EMBL" id="MG264610">
    <property type="protein sequence ID" value="AUG32605.1"/>
    <property type="molecule type" value="Genomic_DNA"/>
</dbReference>
<dbReference type="CDD" id="cd16338">
    <property type="entry name" value="CpcT"/>
    <property type="match status" value="1"/>
</dbReference>
<accession>A0A2H4ZPZ0</accession>
<keyword evidence="3" id="KW-0934">Plastid</keyword>
<gene>
    <name evidence="3" type="ORF">PLO_620</name>
</gene>
<dbReference type="HAMAP" id="MF_01460">
    <property type="entry name" value="Chrphore_lyase_CpxT"/>
    <property type="match status" value="1"/>
</dbReference>
<proteinExistence type="inferred from homology"/>
<evidence type="ECO:0000256" key="1">
    <source>
        <dbReference type="ARBA" id="ARBA00008206"/>
    </source>
</evidence>
<evidence type="ECO:0000256" key="2">
    <source>
        <dbReference type="ARBA" id="ARBA00023239"/>
    </source>
</evidence>
<organism evidence="3">
    <name type="scientific">Paulinella longichromatophora</name>
    <dbReference type="NCBI Taxonomy" id="1708747"/>
    <lineage>
        <taxon>Eukaryota</taxon>
        <taxon>Sar</taxon>
        <taxon>Rhizaria</taxon>
        <taxon>Cercozoa</taxon>
        <taxon>Imbricatea</taxon>
        <taxon>Silicofilosea</taxon>
        <taxon>Euglyphida</taxon>
        <taxon>Paulinellidae</taxon>
        <taxon>Paulinella</taxon>
    </lineage>
</organism>
<evidence type="ECO:0000313" key="3">
    <source>
        <dbReference type="EMBL" id="AUG32605.1"/>
    </source>
</evidence>
<geneLocation type="plastid" evidence="3"/>